<reference evidence="2" key="1">
    <citation type="submission" date="2019-12" db="EMBL/GenBank/DDBJ databases">
        <title>Genome sequencing and annotation of Brassica cretica.</title>
        <authorList>
            <person name="Studholme D.J."/>
            <person name="Sarris P."/>
        </authorList>
    </citation>
    <scope>NUCLEOTIDE SEQUENCE</scope>
    <source>
        <strain evidence="2">PFS-109/04</strain>
        <tissue evidence="2">Leaf</tissue>
    </source>
</reference>
<dbReference type="AlphaFoldDB" id="A0A8S9PGQ9"/>
<dbReference type="EMBL" id="QGKX02001521">
    <property type="protein sequence ID" value="KAF3515346.1"/>
    <property type="molecule type" value="Genomic_DNA"/>
</dbReference>
<name>A0A8S9PGQ9_BRACR</name>
<sequence>MAVHTTIPSARDAPHTEEYDEDYEEERAKKYRDIRVEEGNFSIGSWADDRYHESYAVETAIHEP</sequence>
<organism evidence="2 3">
    <name type="scientific">Brassica cretica</name>
    <name type="common">Mustard</name>
    <dbReference type="NCBI Taxonomy" id="69181"/>
    <lineage>
        <taxon>Eukaryota</taxon>
        <taxon>Viridiplantae</taxon>
        <taxon>Streptophyta</taxon>
        <taxon>Embryophyta</taxon>
        <taxon>Tracheophyta</taxon>
        <taxon>Spermatophyta</taxon>
        <taxon>Magnoliopsida</taxon>
        <taxon>eudicotyledons</taxon>
        <taxon>Gunneridae</taxon>
        <taxon>Pentapetalae</taxon>
        <taxon>rosids</taxon>
        <taxon>malvids</taxon>
        <taxon>Brassicales</taxon>
        <taxon>Brassicaceae</taxon>
        <taxon>Brassiceae</taxon>
        <taxon>Brassica</taxon>
    </lineage>
</organism>
<accession>A0A8S9PGQ9</accession>
<feature type="region of interest" description="Disordered" evidence="1">
    <location>
        <begin position="1"/>
        <end position="27"/>
    </location>
</feature>
<proteinExistence type="predicted"/>
<dbReference type="Proteomes" id="UP000712600">
    <property type="component" value="Unassembled WGS sequence"/>
</dbReference>
<evidence type="ECO:0000313" key="3">
    <source>
        <dbReference type="Proteomes" id="UP000712600"/>
    </source>
</evidence>
<protein>
    <submittedName>
        <fullName evidence="2">Uncharacterized protein</fullName>
    </submittedName>
</protein>
<evidence type="ECO:0000313" key="2">
    <source>
        <dbReference type="EMBL" id="KAF3515346.1"/>
    </source>
</evidence>
<evidence type="ECO:0000256" key="1">
    <source>
        <dbReference type="SAM" id="MobiDB-lite"/>
    </source>
</evidence>
<comment type="caution">
    <text evidence="2">The sequence shown here is derived from an EMBL/GenBank/DDBJ whole genome shotgun (WGS) entry which is preliminary data.</text>
</comment>
<gene>
    <name evidence="2" type="ORF">F2Q69_00006671</name>
</gene>